<evidence type="ECO:0000256" key="1">
    <source>
        <dbReference type="ARBA" id="ARBA00004240"/>
    </source>
</evidence>
<dbReference type="Pfam" id="PF00887">
    <property type="entry name" value="ACBP"/>
    <property type="match status" value="1"/>
</dbReference>
<comment type="caution">
    <text evidence="9">The sequence shown here is derived from an EMBL/GenBank/DDBJ whole genome shotgun (WGS) entry which is preliminary data.</text>
</comment>
<keyword evidence="6" id="KW-0446">Lipid-binding</keyword>
<feature type="domain" description="ACB" evidence="8">
    <location>
        <begin position="1"/>
        <end position="86"/>
    </location>
</feature>
<dbReference type="EMBL" id="JAZGQO010000021">
    <property type="protein sequence ID" value="KAK6166941.1"/>
    <property type="molecule type" value="Genomic_DNA"/>
</dbReference>
<dbReference type="GO" id="GO:0000062">
    <property type="term" value="F:fatty-acyl-CoA binding"/>
    <property type="evidence" value="ECO:0007669"/>
    <property type="project" value="InterPro"/>
</dbReference>
<dbReference type="AlphaFoldDB" id="A0AAN8GAB6"/>
<sequence length="91" mass="10315">MSAAFNQAAEDVKKLTKKPEDKEMLEIYSLYKQATVGDVNTERPGMLDFTGKAKWDAWSARKGTSKEDAEKAYIALVAELKTKYSKIYFIL</sequence>
<evidence type="ECO:0000256" key="5">
    <source>
        <dbReference type="ARBA" id="ARBA00023034"/>
    </source>
</evidence>
<evidence type="ECO:0000256" key="4">
    <source>
        <dbReference type="ARBA" id="ARBA00022824"/>
    </source>
</evidence>
<keyword evidence="10" id="KW-1185">Reference proteome</keyword>
<gene>
    <name evidence="9" type="ORF">SNE40_023536</name>
</gene>
<dbReference type="InterPro" id="IPR035984">
    <property type="entry name" value="Acyl-CoA-binding_sf"/>
</dbReference>
<dbReference type="SUPFAM" id="SSF47027">
    <property type="entry name" value="Acyl-CoA binding protein"/>
    <property type="match status" value="1"/>
</dbReference>
<keyword evidence="4" id="KW-0256">Endoplasmic reticulum</keyword>
<dbReference type="GO" id="GO:0005783">
    <property type="term" value="C:endoplasmic reticulum"/>
    <property type="evidence" value="ECO:0007669"/>
    <property type="project" value="UniProtKB-SubCell"/>
</dbReference>
<evidence type="ECO:0000256" key="6">
    <source>
        <dbReference type="ARBA" id="ARBA00023121"/>
    </source>
</evidence>
<accession>A0AAN8GAB6</accession>
<name>A0AAN8GAB6_PATCE</name>
<reference evidence="9 10" key="1">
    <citation type="submission" date="2024-01" db="EMBL/GenBank/DDBJ databases">
        <title>The genome of the rayed Mediterranean limpet Patella caerulea (Linnaeus, 1758).</title>
        <authorList>
            <person name="Anh-Thu Weber A."/>
            <person name="Halstead-Nussloch G."/>
        </authorList>
    </citation>
    <scope>NUCLEOTIDE SEQUENCE [LARGE SCALE GENOMIC DNA]</scope>
    <source>
        <strain evidence="9">AATW-2023a</strain>
        <tissue evidence="9">Whole specimen</tissue>
    </source>
</reference>
<comment type="subcellular location">
    <subcellularLocation>
        <location evidence="1">Endoplasmic reticulum</location>
    </subcellularLocation>
    <subcellularLocation>
        <location evidence="2">Golgi apparatus</location>
    </subcellularLocation>
</comment>
<dbReference type="PANTHER" id="PTHR23310:SF54">
    <property type="entry name" value="ACYL-COA-BINDING PROTEIN"/>
    <property type="match status" value="1"/>
</dbReference>
<evidence type="ECO:0000259" key="8">
    <source>
        <dbReference type="PROSITE" id="PS51228"/>
    </source>
</evidence>
<evidence type="ECO:0000256" key="3">
    <source>
        <dbReference type="ARBA" id="ARBA00022448"/>
    </source>
</evidence>
<evidence type="ECO:0000256" key="2">
    <source>
        <dbReference type="ARBA" id="ARBA00004555"/>
    </source>
</evidence>
<dbReference type="InterPro" id="IPR014352">
    <property type="entry name" value="FERM/acyl-CoA-bd_prot_sf"/>
</dbReference>
<dbReference type="GO" id="GO:0006631">
    <property type="term" value="P:fatty acid metabolic process"/>
    <property type="evidence" value="ECO:0007669"/>
    <property type="project" value="TreeGrafter"/>
</dbReference>
<proteinExistence type="predicted"/>
<protein>
    <recommendedName>
        <fullName evidence="7">Acyl-CoA-binding protein</fullName>
    </recommendedName>
</protein>
<organism evidence="9 10">
    <name type="scientific">Patella caerulea</name>
    <name type="common">Rayed Mediterranean limpet</name>
    <dbReference type="NCBI Taxonomy" id="87958"/>
    <lineage>
        <taxon>Eukaryota</taxon>
        <taxon>Metazoa</taxon>
        <taxon>Spiralia</taxon>
        <taxon>Lophotrochozoa</taxon>
        <taxon>Mollusca</taxon>
        <taxon>Gastropoda</taxon>
        <taxon>Patellogastropoda</taxon>
        <taxon>Patelloidea</taxon>
        <taxon>Patellidae</taxon>
        <taxon>Patella</taxon>
    </lineage>
</organism>
<dbReference type="PROSITE" id="PS51228">
    <property type="entry name" value="ACB_2"/>
    <property type="match status" value="1"/>
</dbReference>
<keyword evidence="5" id="KW-0333">Golgi apparatus</keyword>
<evidence type="ECO:0000256" key="7">
    <source>
        <dbReference type="ARBA" id="ARBA00039735"/>
    </source>
</evidence>
<dbReference type="FunFam" id="1.20.80.10:FF:000010">
    <property type="entry name" value="Acyl-CoA-binding domain-containing protein 5"/>
    <property type="match status" value="1"/>
</dbReference>
<dbReference type="InterPro" id="IPR000582">
    <property type="entry name" value="Acyl-CoA-binding_protein"/>
</dbReference>
<dbReference type="Gene3D" id="1.20.80.10">
    <property type="match status" value="1"/>
</dbReference>
<dbReference type="GO" id="GO:0005794">
    <property type="term" value="C:Golgi apparatus"/>
    <property type="evidence" value="ECO:0007669"/>
    <property type="project" value="UniProtKB-SubCell"/>
</dbReference>
<dbReference type="PRINTS" id="PR00689">
    <property type="entry name" value="ACOABINDINGP"/>
</dbReference>
<evidence type="ECO:0000313" key="9">
    <source>
        <dbReference type="EMBL" id="KAK6166941.1"/>
    </source>
</evidence>
<evidence type="ECO:0000313" key="10">
    <source>
        <dbReference type="Proteomes" id="UP001347796"/>
    </source>
</evidence>
<dbReference type="PANTHER" id="PTHR23310">
    <property type="entry name" value="ACYL-COA-BINDING PROTEIN, ACBP"/>
    <property type="match status" value="1"/>
</dbReference>
<dbReference type="Proteomes" id="UP001347796">
    <property type="component" value="Unassembled WGS sequence"/>
</dbReference>
<keyword evidence="3" id="KW-0813">Transport</keyword>